<feature type="transmembrane region" description="Helical" evidence="9">
    <location>
        <begin position="7"/>
        <end position="28"/>
    </location>
</feature>
<evidence type="ECO:0000256" key="9">
    <source>
        <dbReference type="SAM" id="Phobius"/>
    </source>
</evidence>
<keyword evidence="11" id="KW-1185">Reference proteome</keyword>
<accession>A0A845ME84</accession>
<evidence type="ECO:0000256" key="7">
    <source>
        <dbReference type="ARBA" id="ARBA00023136"/>
    </source>
</evidence>
<evidence type="ECO:0000256" key="2">
    <source>
        <dbReference type="ARBA" id="ARBA00022448"/>
    </source>
</evidence>
<dbReference type="Proteomes" id="UP000445696">
    <property type="component" value="Unassembled WGS sequence"/>
</dbReference>
<feature type="transmembrane region" description="Helical" evidence="9">
    <location>
        <begin position="149"/>
        <end position="173"/>
    </location>
</feature>
<dbReference type="EMBL" id="WTVA01000002">
    <property type="protein sequence ID" value="MZR21690.1"/>
    <property type="molecule type" value="Genomic_DNA"/>
</dbReference>
<keyword evidence="6 9" id="KW-1133">Transmembrane helix</keyword>
<keyword evidence="5" id="KW-0029">Amino-acid transport</keyword>
<evidence type="ECO:0000256" key="8">
    <source>
        <dbReference type="ARBA" id="ARBA00037998"/>
    </source>
</evidence>
<feature type="transmembrane region" description="Helical" evidence="9">
    <location>
        <begin position="271"/>
        <end position="289"/>
    </location>
</feature>
<dbReference type="CDD" id="cd06582">
    <property type="entry name" value="TM_PBP1_LivH_like"/>
    <property type="match status" value="1"/>
</dbReference>
<evidence type="ECO:0000256" key="6">
    <source>
        <dbReference type="ARBA" id="ARBA00022989"/>
    </source>
</evidence>
<dbReference type="GO" id="GO:0022857">
    <property type="term" value="F:transmembrane transporter activity"/>
    <property type="evidence" value="ECO:0007669"/>
    <property type="project" value="InterPro"/>
</dbReference>
<reference evidence="10 11" key="1">
    <citation type="journal article" date="2014" name="Int. J. Syst. Evol. Microbiol.">
        <title>Sneathiella chungangensis sp. nov., isolated from a marine sand, and emended description of the genus Sneathiella.</title>
        <authorList>
            <person name="Siamphan C."/>
            <person name="Kim H."/>
            <person name="Lee J.S."/>
            <person name="Kim W."/>
        </authorList>
    </citation>
    <scope>NUCLEOTIDE SEQUENCE [LARGE SCALE GENOMIC DNA]</scope>
    <source>
        <strain evidence="10 11">KCTC 32476</strain>
    </source>
</reference>
<evidence type="ECO:0000256" key="3">
    <source>
        <dbReference type="ARBA" id="ARBA00022475"/>
    </source>
</evidence>
<evidence type="ECO:0000256" key="5">
    <source>
        <dbReference type="ARBA" id="ARBA00022970"/>
    </source>
</evidence>
<proteinExistence type="inferred from homology"/>
<keyword evidence="2" id="KW-0813">Transport</keyword>
<dbReference type="AlphaFoldDB" id="A0A845ME84"/>
<sequence>MFEFLQLVVGGVSIGCIYALVALGFVLIYKATEVVNFAQGELMMLGAFLAYTFISILGWNYWVGAAAAIICMFFAGNLVDRVFLRPVLGQPQFSIVMVTIGFGYMARSAAGMMPGWGTETYAISTPFSSEGMQLIPESMGSLVISQTDLSVIIATVILCAVLYTFFTHTRLGIAMQASSQNQLAAYYMGIPVKAVFSMIWGISAAVAAAAGILLAPTTLIDTSMGFIGLKAFPAAVLGGFGSIPGAVVGGLIIGIIETLAGFYLPPGFKNVAAYVVLLIVLVVRPQGLFGQKTGKRV</sequence>
<feature type="transmembrane region" description="Helical" evidence="9">
    <location>
        <begin position="48"/>
        <end position="75"/>
    </location>
</feature>
<dbReference type="Pfam" id="PF02653">
    <property type="entry name" value="BPD_transp_2"/>
    <property type="match status" value="1"/>
</dbReference>
<evidence type="ECO:0000256" key="1">
    <source>
        <dbReference type="ARBA" id="ARBA00004651"/>
    </source>
</evidence>
<keyword evidence="7 9" id="KW-0472">Membrane</keyword>
<evidence type="ECO:0000256" key="4">
    <source>
        <dbReference type="ARBA" id="ARBA00022692"/>
    </source>
</evidence>
<keyword evidence="4 9" id="KW-0812">Transmembrane</keyword>
<evidence type="ECO:0000313" key="10">
    <source>
        <dbReference type="EMBL" id="MZR21690.1"/>
    </source>
</evidence>
<dbReference type="InterPro" id="IPR001851">
    <property type="entry name" value="ABC_transp_permease"/>
</dbReference>
<dbReference type="PANTHER" id="PTHR11795">
    <property type="entry name" value="BRANCHED-CHAIN AMINO ACID TRANSPORT SYSTEM PERMEASE PROTEIN LIVH"/>
    <property type="match status" value="1"/>
</dbReference>
<feature type="transmembrane region" description="Helical" evidence="9">
    <location>
        <begin position="87"/>
        <end position="106"/>
    </location>
</feature>
<dbReference type="GO" id="GO:0005886">
    <property type="term" value="C:plasma membrane"/>
    <property type="evidence" value="ECO:0007669"/>
    <property type="project" value="UniProtKB-SubCell"/>
</dbReference>
<feature type="transmembrane region" description="Helical" evidence="9">
    <location>
        <begin position="194"/>
        <end position="215"/>
    </location>
</feature>
<dbReference type="InterPro" id="IPR052157">
    <property type="entry name" value="BCAA_transport_permease"/>
</dbReference>
<dbReference type="PANTHER" id="PTHR11795:SF451">
    <property type="entry name" value="ABC TRANSPORTER PERMEASE PROTEIN"/>
    <property type="match status" value="1"/>
</dbReference>
<comment type="subcellular location">
    <subcellularLocation>
        <location evidence="1">Cell membrane</location>
        <topology evidence="1">Multi-pass membrane protein</topology>
    </subcellularLocation>
</comment>
<comment type="caution">
    <text evidence="10">The sequence shown here is derived from an EMBL/GenBank/DDBJ whole genome shotgun (WGS) entry which is preliminary data.</text>
</comment>
<comment type="similarity">
    <text evidence="8">Belongs to the binding-protein-dependent transport system permease family. LivHM subfamily.</text>
</comment>
<keyword evidence="3" id="KW-1003">Cell membrane</keyword>
<protein>
    <submittedName>
        <fullName evidence="10">Branched-chain amino acid ABC transporter permease</fullName>
    </submittedName>
</protein>
<organism evidence="10 11">
    <name type="scientific">Sneathiella chungangensis</name>
    <dbReference type="NCBI Taxonomy" id="1418234"/>
    <lineage>
        <taxon>Bacteria</taxon>
        <taxon>Pseudomonadati</taxon>
        <taxon>Pseudomonadota</taxon>
        <taxon>Alphaproteobacteria</taxon>
        <taxon>Sneathiellales</taxon>
        <taxon>Sneathiellaceae</taxon>
        <taxon>Sneathiella</taxon>
    </lineage>
</organism>
<evidence type="ECO:0000313" key="11">
    <source>
        <dbReference type="Proteomes" id="UP000445696"/>
    </source>
</evidence>
<feature type="transmembrane region" description="Helical" evidence="9">
    <location>
        <begin position="235"/>
        <end position="264"/>
    </location>
</feature>
<dbReference type="OrthoDB" id="9779023at2"/>
<dbReference type="RefSeq" id="WP_161338488.1">
    <property type="nucleotide sequence ID" value="NZ_JBHSDG010000001.1"/>
</dbReference>
<name>A0A845ME84_9PROT</name>
<dbReference type="GO" id="GO:0006865">
    <property type="term" value="P:amino acid transport"/>
    <property type="evidence" value="ECO:0007669"/>
    <property type="project" value="UniProtKB-KW"/>
</dbReference>
<gene>
    <name evidence="10" type="ORF">GQF03_05055</name>
</gene>